<dbReference type="InterPro" id="IPR029058">
    <property type="entry name" value="AB_hydrolase_fold"/>
</dbReference>
<dbReference type="SUPFAM" id="SSF53474">
    <property type="entry name" value="alpha/beta-Hydrolases"/>
    <property type="match status" value="1"/>
</dbReference>
<keyword evidence="3" id="KW-1185">Reference proteome</keyword>
<evidence type="ECO:0000259" key="1">
    <source>
        <dbReference type="Pfam" id="PF12697"/>
    </source>
</evidence>
<evidence type="ECO:0000313" key="2">
    <source>
        <dbReference type="EMBL" id="MFF5290681.1"/>
    </source>
</evidence>
<dbReference type="RefSeq" id="WP_020510328.1">
    <property type="nucleotide sequence ID" value="NZ_JBIAZU010000002.1"/>
</dbReference>
<evidence type="ECO:0000313" key="3">
    <source>
        <dbReference type="Proteomes" id="UP001602245"/>
    </source>
</evidence>
<dbReference type="GO" id="GO:0016787">
    <property type="term" value="F:hydrolase activity"/>
    <property type="evidence" value="ECO:0007669"/>
    <property type="project" value="UniProtKB-KW"/>
</dbReference>
<dbReference type="InterPro" id="IPR000073">
    <property type="entry name" value="AB_hydrolase_1"/>
</dbReference>
<proteinExistence type="predicted"/>
<feature type="domain" description="AB hydrolase-1" evidence="1">
    <location>
        <begin position="14"/>
        <end position="252"/>
    </location>
</feature>
<dbReference type="Proteomes" id="UP001602245">
    <property type="component" value="Unassembled WGS sequence"/>
</dbReference>
<dbReference type="Pfam" id="PF12697">
    <property type="entry name" value="Abhydrolase_6"/>
    <property type="match status" value="1"/>
</dbReference>
<dbReference type="PANTHER" id="PTHR46438:SF11">
    <property type="entry name" value="LIPASE-RELATED"/>
    <property type="match status" value="1"/>
</dbReference>
<dbReference type="Gene3D" id="3.40.50.1820">
    <property type="entry name" value="alpha/beta hydrolase"/>
    <property type="match status" value="1"/>
</dbReference>
<sequence>MTLAFTRRGTGPVLVLLHGIGSARQAWDPVIDELAERFDVLAIDLPGFGESPSLPPEVEPLPAVIAATVAAFLDAEGVETPHVAGNSLGGWVALELAAIRPLRSLTLLSPAGLWHGETPLYNRISLRTTRWLARHLTALACRLVRYRAGRVIILGQTHGQPARMSAGYARAAVRAMADCPGFEATMRATEPRCYRAGPPLDAPVTVAFGSRDRLLLPRQSRHLGELPPDTRVEPLAGCGHVPMADDPGAVAALITAGASRARGRAPGSYGMI</sequence>
<keyword evidence="2" id="KW-0378">Hydrolase</keyword>
<dbReference type="PANTHER" id="PTHR46438">
    <property type="entry name" value="ALPHA/BETA-HYDROLASES SUPERFAMILY PROTEIN"/>
    <property type="match status" value="1"/>
</dbReference>
<gene>
    <name evidence="2" type="ORF">ACFY35_14645</name>
</gene>
<accession>A0ABW6WBJ5</accession>
<comment type="caution">
    <text evidence="2">The sequence shown here is derived from an EMBL/GenBank/DDBJ whole genome shotgun (WGS) entry which is preliminary data.</text>
</comment>
<dbReference type="EMBL" id="JBIAZU010000002">
    <property type="protein sequence ID" value="MFF5290681.1"/>
    <property type="molecule type" value="Genomic_DNA"/>
</dbReference>
<name>A0ABW6WBJ5_9ACTN</name>
<reference evidence="2 3" key="1">
    <citation type="submission" date="2024-10" db="EMBL/GenBank/DDBJ databases">
        <title>The Natural Products Discovery Center: Release of the First 8490 Sequenced Strains for Exploring Actinobacteria Biosynthetic Diversity.</title>
        <authorList>
            <person name="Kalkreuter E."/>
            <person name="Kautsar S.A."/>
            <person name="Yang D."/>
            <person name="Bader C.D."/>
            <person name="Teijaro C.N."/>
            <person name="Fluegel L."/>
            <person name="Davis C.M."/>
            <person name="Simpson J.R."/>
            <person name="Lauterbach L."/>
            <person name="Steele A.D."/>
            <person name="Gui C."/>
            <person name="Meng S."/>
            <person name="Li G."/>
            <person name="Viehrig K."/>
            <person name="Ye F."/>
            <person name="Su P."/>
            <person name="Kiefer A.F."/>
            <person name="Nichols A."/>
            <person name="Cepeda A.J."/>
            <person name="Yan W."/>
            <person name="Fan B."/>
            <person name="Jiang Y."/>
            <person name="Adhikari A."/>
            <person name="Zheng C.-J."/>
            <person name="Schuster L."/>
            <person name="Cowan T.M."/>
            <person name="Smanski M.J."/>
            <person name="Chevrette M.G."/>
            <person name="De Carvalho L.P.S."/>
            <person name="Shen B."/>
        </authorList>
    </citation>
    <scope>NUCLEOTIDE SEQUENCE [LARGE SCALE GENOMIC DNA]</scope>
    <source>
        <strain evidence="2 3">NPDC000087</strain>
    </source>
</reference>
<protein>
    <submittedName>
        <fullName evidence="2">Alpha/beta fold hydrolase</fullName>
    </submittedName>
</protein>
<organism evidence="2 3">
    <name type="scientific">Paractinoplanes globisporus</name>
    <dbReference type="NCBI Taxonomy" id="113565"/>
    <lineage>
        <taxon>Bacteria</taxon>
        <taxon>Bacillati</taxon>
        <taxon>Actinomycetota</taxon>
        <taxon>Actinomycetes</taxon>
        <taxon>Micromonosporales</taxon>
        <taxon>Micromonosporaceae</taxon>
        <taxon>Paractinoplanes</taxon>
    </lineage>
</organism>
<dbReference type="PRINTS" id="PR00111">
    <property type="entry name" value="ABHYDROLASE"/>
</dbReference>